<sequence length="397" mass="45512">MLFTTEQDLPDSHGPSLRLCHPTLEELRTIWANTASSWKDALTLPKYFEESLYMATVPLAKDGGMSSWILVEDAPNPGKRKILSSCETFRTRAFTSDARGKITDGVVHAIASVFCPMEYRGRKYPQRMMQELAKILPTWQTDEKRCIGSILYSDIGKSYYGKLGWHSNSSNHHVELQPQRQPQSDLIRDIHVADLPELCERDEALLRKEMSLPFPEIKTRFSIVPDIDHMGWHLGKEDFACNHLFGKTPQAKGAISGSPGNQIWVLWTHRYYEHPDGENTSNVLYILRLVMERGEAVAHPLSKPLTAHRGEDYEYQKTILKAVLQAARNEAAEWKLDSIQLWDPSPLVRAMLVEMEVEFKIVERTETSIASGMWYDEQGIVSQEVPMWLHNEHYAWC</sequence>
<keyword evidence="3" id="KW-1185">Reference proteome</keyword>
<dbReference type="EMBL" id="JAGMVJ010000009">
    <property type="protein sequence ID" value="KAH7087341.1"/>
    <property type="molecule type" value="Genomic_DNA"/>
</dbReference>
<dbReference type="AlphaFoldDB" id="A0A8K0R5Q1"/>
<dbReference type="PANTHER" id="PTHR34815:SF2">
    <property type="entry name" value="N-ACETYLTRANSFERASE DOMAIN-CONTAINING PROTEIN"/>
    <property type="match status" value="1"/>
</dbReference>
<feature type="domain" description="LYC1 C-terminal" evidence="1">
    <location>
        <begin position="173"/>
        <end position="397"/>
    </location>
</feature>
<dbReference type="Proteomes" id="UP000813461">
    <property type="component" value="Unassembled WGS sequence"/>
</dbReference>
<reference evidence="2" key="1">
    <citation type="journal article" date="2021" name="Nat. Commun.">
        <title>Genetic determinants of endophytism in the Arabidopsis root mycobiome.</title>
        <authorList>
            <person name="Mesny F."/>
            <person name="Miyauchi S."/>
            <person name="Thiergart T."/>
            <person name="Pickel B."/>
            <person name="Atanasova L."/>
            <person name="Karlsson M."/>
            <person name="Huettel B."/>
            <person name="Barry K.W."/>
            <person name="Haridas S."/>
            <person name="Chen C."/>
            <person name="Bauer D."/>
            <person name="Andreopoulos W."/>
            <person name="Pangilinan J."/>
            <person name="LaButti K."/>
            <person name="Riley R."/>
            <person name="Lipzen A."/>
            <person name="Clum A."/>
            <person name="Drula E."/>
            <person name="Henrissat B."/>
            <person name="Kohler A."/>
            <person name="Grigoriev I.V."/>
            <person name="Martin F.M."/>
            <person name="Hacquard S."/>
        </authorList>
    </citation>
    <scope>NUCLEOTIDE SEQUENCE</scope>
    <source>
        <strain evidence="2">MPI-SDFR-AT-0120</strain>
    </source>
</reference>
<dbReference type="InterPro" id="IPR016181">
    <property type="entry name" value="Acyl_CoA_acyltransferase"/>
</dbReference>
<protein>
    <recommendedName>
        <fullName evidence="1">LYC1 C-terminal domain-containing protein</fullName>
    </recommendedName>
</protein>
<accession>A0A8K0R5Q1</accession>
<organism evidence="2 3">
    <name type="scientific">Paraphoma chrysanthemicola</name>
    <dbReference type="NCBI Taxonomy" id="798071"/>
    <lineage>
        <taxon>Eukaryota</taxon>
        <taxon>Fungi</taxon>
        <taxon>Dikarya</taxon>
        <taxon>Ascomycota</taxon>
        <taxon>Pezizomycotina</taxon>
        <taxon>Dothideomycetes</taxon>
        <taxon>Pleosporomycetidae</taxon>
        <taxon>Pleosporales</taxon>
        <taxon>Pleosporineae</taxon>
        <taxon>Phaeosphaeriaceae</taxon>
        <taxon>Paraphoma</taxon>
    </lineage>
</organism>
<name>A0A8K0R5Q1_9PLEO</name>
<evidence type="ECO:0000313" key="2">
    <source>
        <dbReference type="EMBL" id="KAH7087341.1"/>
    </source>
</evidence>
<dbReference type="InterPro" id="IPR055100">
    <property type="entry name" value="GNAT_LYC1-like"/>
</dbReference>
<dbReference type="PANTHER" id="PTHR34815">
    <property type="entry name" value="LYSINE ACETYLTRANSFERASE"/>
    <property type="match status" value="1"/>
</dbReference>
<gene>
    <name evidence="2" type="ORF">FB567DRAFT_524832</name>
</gene>
<dbReference type="OrthoDB" id="2020070at2759"/>
<evidence type="ECO:0000313" key="3">
    <source>
        <dbReference type="Proteomes" id="UP000813461"/>
    </source>
</evidence>
<dbReference type="Pfam" id="PF22998">
    <property type="entry name" value="GNAT_LYC1-like"/>
    <property type="match status" value="1"/>
</dbReference>
<dbReference type="Gene3D" id="3.40.630.30">
    <property type="match status" value="1"/>
</dbReference>
<evidence type="ECO:0000259" key="1">
    <source>
        <dbReference type="Pfam" id="PF22998"/>
    </source>
</evidence>
<proteinExistence type="predicted"/>
<dbReference type="InterPro" id="IPR053013">
    <property type="entry name" value="LAT"/>
</dbReference>
<dbReference type="SUPFAM" id="SSF55729">
    <property type="entry name" value="Acyl-CoA N-acyltransferases (Nat)"/>
    <property type="match status" value="1"/>
</dbReference>
<comment type="caution">
    <text evidence="2">The sequence shown here is derived from an EMBL/GenBank/DDBJ whole genome shotgun (WGS) entry which is preliminary data.</text>
</comment>